<dbReference type="SUPFAM" id="SSF143856">
    <property type="entry name" value="DeoB insert domain-like"/>
    <property type="match status" value="1"/>
</dbReference>
<dbReference type="InterPro" id="IPR006124">
    <property type="entry name" value="Metalloenzyme"/>
</dbReference>
<evidence type="ECO:0000256" key="5">
    <source>
        <dbReference type="ARBA" id="ARBA00023211"/>
    </source>
</evidence>
<dbReference type="SUPFAM" id="SSF53649">
    <property type="entry name" value="Alkaline phosphatase-like"/>
    <property type="match status" value="1"/>
</dbReference>
<name>A0A3B0V454_9ZZZZ</name>
<feature type="domain" description="Metalloenzyme" evidence="7">
    <location>
        <begin position="30"/>
        <end position="422"/>
    </location>
</feature>
<gene>
    <name evidence="8" type="ORF">MNBD_GAMMA01-101</name>
</gene>
<accession>A0A3B0V454</accession>
<dbReference type="InterPro" id="IPR010045">
    <property type="entry name" value="DeoB"/>
</dbReference>
<dbReference type="EMBL" id="UOEW01000177">
    <property type="protein sequence ID" value="VAW37731.1"/>
    <property type="molecule type" value="Genomic_DNA"/>
</dbReference>
<dbReference type="InterPro" id="IPR024052">
    <property type="entry name" value="Phosphopentomutase_DeoB_cap_sf"/>
</dbReference>
<keyword evidence="5" id="KW-0464">Manganese</keyword>
<dbReference type="NCBIfam" id="NF003766">
    <property type="entry name" value="PRK05362.1"/>
    <property type="match status" value="1"/>
</dbReference>
<comment type="cofactor">
    <cofactor evidence="1">
        <name>Mn(2+)</name>
        <dbReference type="ChEBI" id="CHEBI:29035"/>
    </cofactor>
</comment>
<dbReference type="Pfam" id="PF01676">
    <property type="entry name" value="Metalloenzyme"/>
    <property type="match status" value="1"/>
</dbReference>
<reference evidence="8" key="1">
    <citation type="submission" date="2018-06" db="EMBL/GenBank/DDBJ databases">
        <authorList>
            <person name="Zhirakovskaya E."/>
        </authorList>
    </citation>
    <scope>NUCLEOTIDE SEQUENCE</scope>
</reference>
<dbReference type="InterPro" id="IPR017850">
    <property type="entry name" value="Alkaline_phosphatase_core_sf"/>
</dbReference>
<evidence type="ECO:0000313" key="8">
    <source>
        <dbReference type="EMBL" id="VAW37731.1"/>
    </source>
</evidence>
<dbReference type="PIRSF" id="PIRSF001491">
    <property type="entry name" value="Ppentomutase"/>
    <property type="match status" value="1"/>
</dbReference>
<organism evidence="8">
    <name type="scientific">hydrothermal vent metagenome</name>
    <dbReference type="NCBI Taxonomy" id="652676"/>
    <lineage>
        <taxon>unclassified sequences</taxon>
        <taxon>metagenomes</taxon>
        <taxon>ecological metagenomes</taxon>
    </lineage>
</organism>
<dbReference type="GO" id="GO:0009117">
    <property type="term" value="P:nucleotide metabolic process"/>
    <property type="evidence" value="ECO:0007669"/>
    <property type="project" value="InterPro"/>
</dbReference>
<dbReference type="GO" id="GO:0008973">
    <property type="term" value="F:phosphopentomutase activity"/>
    <property type="evidence" value="ECO:0007669"/>
    <property type="project" value="UniProtKB-EC"/>
</dbReference>
<dbReference type="Gene3D" id="3.40.720.10">
    <property type="entry name" value="Alkaline Phosphatase, subunit A"/>
    <property type="match status" value="1"/>
</dbReference>
<evidence type="ECO:0000259" key="7">
    <source>
        <dbReference type="Pfam" id="PF01676"/>
    </source>
</evidence>
<dbReference type="AlphaFoldDB" id="A0A3B0V454"/>
<protein>
    <submittedName>
        <fullName evidence="8">Phosphopentomutase</fullName>
        <ecNumber evidence="8">5.4.2.7</ecNumber>
    </submittedName>
</protein>
<keyword evidence="3" id="KW-0963">Cytoplasm</keyword>
<evidence type="ECO:0000256" key="4">
    <source>
        <dbReference type="ARBA" id="ARBA00022723"/>
    </source>
</evidence>
<evidence type="ECO:0000256" key="3">
    <source>
        <dbReference type="ARBA" id="ARBA00022490"/>
    </source>
</evidence>
<keyword evidence="4" id="KW-0479">Metal-binding</keyword>
<dbReference type="PANTHER" id="PTHR21110">
    <property type="entry name" value="PHOSPHOPENTOMUTASE"/>
    <property type="match status" value="1"/>
</dbReference>
<dbReference type="Gene3D" id="3.30.70.1250">
    <property type="entry name" value="Phosphopentomutase"/>
    <property type="match status" value="1"/>
</dbReference>
<dbReference type="GO" id="GO:0043094">
    <property type="term" value="P:metabolic compound salvage"/>
    <property type="evidence" value="ECO:0007669"/>
    <property type="project" value="InterPro"/>
</dbReference>
<evidence type="ECO:0000256" key="1">
    <source>
        <dbReference type="ARBA" id="ARBA00001936"/>
    </source>
</evidence>
<keyword evidence="6 8" id="KW-0413">Isomerase</keyword>
<dbReference type="PANTHER" id="PTHR21110:SF0">
    <property type="entry name" value="PHOSPHOPENTOMUTASE"/>
    <property type="match status" value="1"/>
</dbReference>
<evidence type="ECO:0000256" key="2">
    <source>
        <dbReference type="ARBA" id="ARBA00010373"/>
    </source>
</evidence>
<dbReference type="CDD" id="cd16009">
    <property type="entry name" value="PPM"/>
    <property type="match status" value="1"/>
</dbReference>
<dbReference type="GO" id="GO:0005829">
    <property type="term" value="C:cytosol"/>
    <property type="evidence" value="ECO:0007669"/>
    <property type="project" value="TreeGrafter"/>
</dbReference>
<comment type="similarity">
    <text evidence="2">Belongs to the phosphopentomutase family.</text>
</comment>
<dbReference type="EC" id="5.4.2.7" evidence="8"/>
<dbReference type="FunFam" id="3.30.70.1250:FF:000001">
    <property type="entry name" value="Phosphopentomutase"/>
    <property type="match status" value="1"/>
</dbReference>
<dbReference type="GO" id="GO:0000287">
    <property type="term" value="F:magnesium ion binding"/>
    <property type="evidence" value="ECO:0007669"/>
    <property type="project" value="InterPro"/>
</dbReference>
<evidence type="ECO:0000256" key="6">
    <source>
        <dbReference type="ARBA" id="ARBA00023235"/>
    </source>
</evidence>
<sequence length="434" mass="47510">MTKIRRNFGKIQLFRSRILFLGQALNTNMKRAIILVMDSLGIGASADAHLYGDEHANTLGNIAKACLANKADNKLRSGGLHIPNLTRLGLAHALHASCGQQMAALDTSITVESTYGYAVQQSKDKDTPSGHWEIAGVPVPFAWATFPKTEPCFPENLINDFIALTGIAGILGNCHASGTEIIRRLGVEHIHTGKPICYTSADSVFQIAAHEKYFGLDELYRICKIAKGLTAELNITRVIARPFIGETADTFIRTANRKDLTTPPIAPTLLDKLVSHGGKVISVGKIADIFSGRGISQCLTGKNNNELFDAMLAAVKTAEDNTLIFVNFVDFDSYFGHRRDVAGYAHALEEFDKRLPELEAIMQTNDIALITADHGCDPTFPGSDHTREHVPVLFFGESITVQNIGKRDSFADMGQTLGKYFELLPLKHGKPIHW</sequence>
<dbReference type="HAMAP" id="MF_00740">
    <property type="entry name" value="Phosphopentomut"/>
    <property type="match status" value="1"/>
</dbReference>
<dbReference type="NCBIfam" id="TIGR01696">
    <property type="entry name" value="deoB"/>
    <property type="match status" value="1"/>
</dbReference>
<proteinExistence type="inferred from homology"/>